<evidence type="ECO:0000313" key="1">
    <source>
        <dbReference type="EMBL" id="RHX80648.1"/>
    </source>
</evidence>
<reference evidence="2" key="1">
    <citation type="submission" date="2018-05" db="EMBL/GenBank/DDBJ databases">
        <title>Leptospira yasudae sp. nov. and Leptospira stimsonii sp. nov., two pathogenic species of the genus Leptospira isolated from environmental sources.</title>
        <authorList>
            <person name="Casanovas-Massana A."/>
            <person name="Hamond C."/>
            <person name="Santos L.A."/>
            <person name="Hacker K.P."/>
            <person name="Balassiano I."/>
            <person name="Medeiros M.A."/>
            <person name="Reis M.G."/>
            <person name="Ko A.I."/>
            <person name="Wunder E.A."/>
        </authorList>
    </citation>
    <scope>NUCLEOTIDE SEQUENCE [LARGE SCALE GENOMIC DNA]</scope>
    <source>
        <strain evidence="2">B21</strain>
    </source>
</reference>
<sequence length="74" mass="8342">MGLSQTGPFLIFKTGTERKQTETQTIPITDASMQTGFPEQNDRNSYGSSSWFRFFASLNGEFREAEIPTILCDL</sequence>
<dbReference type="EMBL" id="QHCR01000003">
    <property type="protein sequence ID" value="RHX80648.1"/>
    <property type="molecule type" value="Genomic_DNA"/>
</dbReference>
<comment type="caution">
    <text evidence="1">The sequence shown here is derived from an EMBL/GenBank/DDBJ whole genome shotgun (WGS) entry which is preliminary data.</text>
</comment>
<dbReference type="Proteomes" id="UP000285569">
    <property type="component" value="Unassembled WGS sequence"/>
</dbReference>
<keyword evidence="2" id="KW-1185">Reference proteome</keyword>
<proteinExistence type="predicted"/>
<name>A0ABX9M4K6_9LEPT</name>
<reference evidence="1 2" key="2">
    <citation type="journal article" date="2020" name="Int. J. Syst. Evol. Microbiol.">
        <title>Leptospira yasudae sp. nov. and Leptospira stimsonii sp. nov., two new species of the pathogenic group isolated from environmental sources.</title>
        <authorList>
            <person name="Casanovas-Massana A."/>
            <person name="Hamond C."/>
            <person name="Santos L.A."/>
            <person name="de Oliveira D."/>
            <person name="Hacker K.P."/>
            <person name="Balassiano I."/>
            <person name="Costa F."/>
            <person name="Medeiros M.A."/>
            <person name="Reis M.G."/>
            <person name="Ko A.I."/>
            <person name="Wunder E.A."/>
        </authorList>
    </citation>
    <scope>NUCLEOTIDE SEQUENCE [LARGE SCALE GENOMIC DNA]</scope>
    <source>
        <strain evidence="1 2">B21</strain>
    </source>
</reference>
<accession>A0ABX9M4K6</accession>
<organism evidence="1 2">
    <name type="scientific">Leptospira yasudae</name>
    <dbReference type="NCBI Taxonomy" id="2202201"/>
    <lineage>
        <taxon>Bacteria</taxon>
        <taxon>Pseudomonadati</taxon>
        <taxon>Spirochaetota</taxon>
        <taxon>Spirochaetia</taxon>
        <taxon>Leptospirales</taxon>
        <taxon>Leptospiraceae</taxon>
        <taxon>Leptospira</taxon>
    </lineage>
</organism>
<evidence type="ECO:0000313" key="2">
    <source>
        <dbReference type="Proteomes" id="UP000285569"/>
    </source>
</evidence>
<gene>
    <name evidence="1" type="ORF">DLM77_07105</name>
</gene>
<protein>
    <submittedName>
        <fullName evidence="1">Uncharacterized protein</fullName>
    </submittedName>
</protein>